<dbReference type="Proteomes" id="UP001201549">
    <property type="component" value="Unassembled WGS sequence"/>
</dbReference>
<sequence>MSKPSLEQLLELAPKAIAPERDLWPQIEQRLTAASKPRPMRQLLAAGVLVVVGALSYTLWQPQQRPNPELLAMLAELQQQHQQQIAQLEQKSQWVQWQPASLTTPINQGVSELQQASDKIYHALQQDPQNQQLWQLWLWSQKRQIELLTQGQQLPVPANNPTQGIRI</sequence>
<proteinExistence type="predicted"/>
<dbReference type="EMBL" id="JAKOGG010000018">
    <property type="protein sequence ID" value="MCS4558306.1"/>
    <property type="molecule type" value="Genomic_DNA"/>
</dbReference>
<keyword evidence="2" id="KW-1185">Reference proteome</keyword>
<organism evidence="1 2">
    <name type="scientific">Shewanella electrica</name>
    <dbReference type="NCBI Taxonomy" id="515560"/>
    <lineage>
        <taxon>Bacteria</taxon>
        <taxon>Pseudomonadati</taxon>
        <taxon>Pseudomonadota</taxon>
        <taxon>Gammaproteobacteria</taxon>
        <taxon>Alteromonadales</taxon>
        <taxon>Shewanellaceae</taxon>
        <taxon>Shewanella</taxon>
    </lineage>
</organism>
<comment type="caution">
    <text evidence="1">The sequence shown here is derived from an EMBL/GenBank/DDBJ whole genome shotgun (WGS) entry which is preliminary data.</text>
</comment>
<name>A0ABT2FQK0_9GAMM</name>
<evidence type="ECO:0000313" key="1">
    <source>
        <dbReference type="EMBL" id="MCS4558306.1"/>
    </source>
</evidence>
<reference evidence="1 2" key="1">
    <citation type="submission" date="2022-02" db="EMBL/GenBank/DDBJ databases">
        <authorList>
            <person name="Zhuang L."/>
        </authorList>
    </citation>
    <scope>NUCLEOTIDE SEQUENCE [LARGE SCALE GENOMIC DNA]</scope>
    <source>
        <strain evidence="1 2">C32</strain>
    </source>
</reference>
<gene>
    <name evidence="1" type="ORF">L9G74_17840</name>
</gene>
<dbReference type="RefSeq" id="WP_238898121.1">
    <property type="nucleotide sequence ID" value="NZ_JAKOGG010000018.1"/>
</dbReference>
<evidence type="ECO:0000313" key="2">
    <source>
        <dbReference type="Proteomes" id="UP001201549"/>
    </source>
</evidence>
<protein>
    <submittedName>
        <fullName evidence="1">Uncharacterized protein</fullName>
    </submittedName>
</protein>
<reference evidence="2" key="2">
    <citation type="submission" date="2023-07" db="EMBL/GenBank/DDBJ databases">
        <title>Shewanella mangrovi sp. nov., an acetaldehyde- degrading bacterium isolated from mangrove sediment.</title>
        <authorList>
            <person name="Liu Y."/>
        </authorList>
    </citation>
    <scope>NUCLEOTIDE SEQUENCE [LARGE SCALE GENOMIC DNA]</scope>
    <source>
        <strain evidence="2">C32</strain>
    </source>
</reference>
<accession>A0ABT2FQK0</accession>